<organism evidence="15 16">
    <name type="scientific">Ostreococcus tauri</name>
    <name type="common">Marine green alga</name>
    <dbReference type="NCBI Taxonomy" id="70448"/>
    <lineage>
        <taxon>Eukaryota</taxon>
        <taxon>Viridiplantae</taxon>
        <taxon>Chlorophyta</taxon>
        <taxon>Mamiellophyceae</taxon>
        <taxon>Mamiellales</taxon>
        <taxon>Bathycoccaceae</taxon>
        <taxon>Ostreococcus</taxon>
    </lineage>
</organism>
<evidence type="ECO:0000256" key="6">
    <source>
        <dbReference type="ARBA" id="ARBA00022741"/>
    </source>
</evidence>
<comment type="catalytic activity">
    <reaction evidence="10">
        <text>L-threonyl-[protein] + ATP = O-phospho-L-threonyl-[protein] + ADP + H(+)</text>
        <dbReference type="Rhea" id="RHEA:46608"/>
        <dbReference type="Rhea" id="RHEA-COMP:11060"/>
        <dbReference type="Rhea" id="RHEA-COMP:11605"/>
        <dbReference type="ChEBI" id="CHEBI:15378"/>
        <dbReference type="ChEBI" id="CHEBI:30013"/>
        <dbReference type="ChEBI" id="CHEBI:30616"/>
        <dbReference type="ChEBI" id="CHEBI:61977"/>
        <dbReference type="ChEBI" id="CHEBI:456216"/>
        <dbReference type="EC" id="2.7.11.1"/>
    </reaction>
</comment>
<dbReference type="CDD" id="cd13999">
    <property type="entry name" value="STKc_MAP3K-like"/>
    <property type="match status" value="1"/>
</dbReference>
<comment type="caution">
    <text evidence="15">The sequence shown here is derived from an EMBL/GenBank/DDBJ whole genome shotgun (WGS) entry which is preliminary data.</text>
</comment>
<evidence type="ECO:0000256" key="5">
    <source>
        <dbReference type="ARBA" id="ARBA00022679"/>
    </source>
</evidence>
<dbReference type="InterPro" id="IPR055164">
    <property type="entry name" value="EDR1/CTR1/ARMC3-like_pept-like"/>
</dbReference>
<comment type="catalytic activity">
    <reaction evidence="11">
        <text>L-seryl-[protein] + ATP = O-phospho-L-seryl-[protein] + ADP + H(+)</text>
        <dbReference type="Rhea" id="RHEA:17989"/>
        <dbReference type="Rhea" id="RHEA-COMP:9863"/>
        <dbReference type="Rhea" id="RHEA-COMP:11604"/>
        <dbReference type="ChEBI" id="CHEBI:15378"/>
        <dbReference type="ChEBI" id="CHEBI:29999"/>
        <dbReference type="ChEBI" id="CHEBI:30616"/>
        <dbReference type="ChEBI" id="CHEBI:83421"/>
        <dbReference type="ChEBI" id="CHEBI:456216"/>
        <dbReference type="EC" id="2.7.11.1"/>
    </reaction>
</comment>
<evidence type="ECO:0000256" key="9">
    <source>
        <dbReference type="ARBA" id="ARBA00023136"/>
    </source>
</evidence>
<dbReference type="PROSITE" id="PS50011">
    <property type="entry name" value="PROTEIN_KINASE_DOM"/>
    <property type="match status" value="1"/>
</dbReference>
<evidence type="ECO:0000256" key="10">
    <source>
        <dbReference type="ARBA" id="ARBA00047899"/>
    </source>
</evidence>
<dbReference type="InterPro" id="IPR008271">
    <property type="entry name" value="Ser/Thr_kinase_AS"/>
</dbReference>
<feature type="region of interest" description="Disordered" evidence="13">
    <location>
        <begin position="338"/>
        <end position="359"/>
    </location>
</feature>
<dbReference type="KEGG" id="ota:OT_ostta12g01250"/>
<dbReference type="FunFam" id="1.10.510.10:FF:000476">
    <property type="entry name" value="PAS domain-containing protein tyrosine kinase family protein"/>
    <property type="match status" value="1"/>
</dbReference>
<dbReference type="InterPro" id="IPR017441">
    <property type="entry name" value="Protein_kinase_ATP_BS"/>
</dbReference>
<dbReference type="InterPro" id="IPR011009">
    <property type="entry name" value="Kinase-like_dom_sf"/>
</dbReference>
<evidence type="ECO:0000256" key="2">
    <source>
        <dbReference type="ARBA" id="ARBA00010507"/>
    </source>
</evidence>
<reference evidence="15 16" key="2">
    <citation type="journal article" date="2014" name="BMC Genomics">
        <title>An improved genome of the model marine alga Ostreococcus tauri unfolds by assessing Illumina de novo assemblies.</title>
        <authorList>
            <person name="Blanc-Mathieu R."/>
            <person name="Verhelst B."/>
            <person name="Derelle E."/>
            <person name="Rombauts S."/>
            <person name="Bouget F.Y."/>
            <person name="Carre I."/>
            <person name="Chateau A."/>
            <person name="Eyre-Walker A."/>
            <person name="Grimsley N."/>
            <person name="Moreau H."/>
            <person name="Piegu B."/>
            <person name="Rivals E."/>
            <person name="Schackwitz W."/>
            <person name="Van de Peer Y."/>
            <person name="Piganeau G."/>
        </authorList>
    </citation>
    <scope>NUCLEOTIDE SEQUENCE [LARGE SCALE GENOMIC DNA]</scope>
    <source>
        <strain evidence="16">OTTH 0595 / CCAP 157/2 / RCC745</strain>
    </source>
</reference>
<sequence length="708" mass="79071">MSAAPADGDSDVDDGFYERAPSDENDENDASRARDSGSDWREILSTVDVTRAMDEVFGRASGASGDGLSMGVRAPTWAEDARAEAEQREERRFEADLAAAISASLGEKQSATDDGGRGESGMMEEERAMLEARRQSLRERFGGSAMAERFYSRYSLNFSERLADGFYSIYPNPVDGTFPKTFDLESLRAFVADDGEGEREVSIVDRSTDLLLQEFDAECFDLIGHIDDRCDASPELARLVAERMGGPAESDETLRERWEVERRRLSKEHGGAVFPIGSIKVGLQRHRALLFKSVADFLEIPSQIVRGKYYCGHDDGVMIIVMCGGMKRMLNLMDSPGRMQQPFNSDSKTPSVYSDSGRMSPDNTADAGHFGVMPQENLPSHETKETPLRLQIAVDLTIDPSQILLGERIGIGSFGEVHRALWRGTEVAVKRFLDQDISRNLLDEVTFEIDIMRRLRHPNVVLLMGAVTVPGNLSIVTEFLHRGSLFKLLHREQPPAVAAALDNRRRMRMAMDVVRGMHYLHSFEPMIVHRDLKSPNLLVDKSFVVKVCDFGLSRMKRNTYLSSKTNAGTPEWMAPEVLRNEASDEKADVWSFGVILWELATVLEPWQGLNPMQVVGAVGFAGKQLEIPSDVDEVIANMCRDCWQTNPRERPSFEHLAESLRSVPLAPSLPSDPPSRERSRLTVPTVPPVPEEASKPNPDDWSDDRFRV</sequence>
<dbReference type="InterPro" id="IPR000719">
    <property type="entry name" value="Prot_kinase_dom"/>
</dbReference>
<evidence type="ECO:0000313" key="16">
    <source>
        <dbReference type="Proteomes" id="UP000009170"/>
    </source>
</evidence>
<dbReference type="InParanoid" id="A0A090M6H3"/>
<evidence type="ECO:0000256" key="3">
    <source>
        <dbReference type="ARBA" id="ARBA00012513"/>
    </source>
</evidence>
<comment type="similarity">
    <text evidence="2">Belongs to the protein kinase superfamily. TKL Ser/Thr protein kinase family. RAF subfamily.</text>
</comment>
<keyword evidence="8 12" id="KW-0067">ATP-binding</keyword>
<gene>
    <name evidence="15" type="ORF">OT_ostta12g01250</name>
</gene>
<keyword evidence="16" id="KW-1185">Reference proteome</keyword>
<dbReference type="OrthoDB" id="339325at2759"/>
<dbReference type="PROSITE" id="PS00107">
    <property type="entry name" value="PROTEIN_KINASE_ATP"/>
    <property type="match status" value="1"/>
</dbReference>
<dbReference type="FunCoup" id="A0A090M6H3">
    <property type="interactions" value="689"/>
</dbReference>
<dbReference type="GO" id="GO:0016020">
    <property type="term" value="C:membrane"/>
    <property type="evidence" value="ECO:0007669"/>
    <property type="project" value="UniProtKB-SubCell"/>
</dbReference>
<comment type="subcellular location">
    <subcellularLocation>
        <location evidence="1">Membrane</location>
    </subcellularLocation>
</comment>
<dbReference type="PRINTS" id="PR00109">
    <property type="entry name" value="TYRKINASE"/>
</dbReference>
<dbReference type="EC" id="2.7.11.1" evidence="3"/>
<proteinExistence type="inferred from homology"/>
<dbReference type="FunFam" id="3.30.200.20:FF:000060">
    <property type="entry name" value="Serine/threonine-protein kinase isoform 1"/>
    <property type="match status" value="1"/>
</dbReference>
<keyword evidence="4" id="KW-0723">Serine/threonine-protein kinase</keyword>
<feature type="compositionally biased region" description="Polar residues" evidence="13">
    <location>
        <begin position="341"/>
        <end position="354"/>
    </location>
</feature>
<keyword evidence="5" id="KW-0808">Transferase</keyword>
<dbReference type="Pfam" id="PF07714">
    <property type="entry name" value="PK_Tyr_Ser-Thr"/>
    <property type="match status" value="1"/>
</dbReference>
<name>A0A090M6H3_OSTTA</name>
<evidence type="ECO:0000256" key="13">
    <source>
        <dbReference type="SAM" id="MobiDB-lite"/>
    </source>
</evidence>
<dbReference type="STRING" id="70448.A0A090M6H3"/>
<keyword evidence="9" id="KW-0472">Membrane</keyword>
<evidence type="ECO:0000313" key="15">
    <source>
        <dbReference type="EMBL" id="CEF99845.1"/>
    </source>
</evidence>
<dbReference type="AlphaFoldDB" id="A0A090M6H3"/>
<evidence type="ECO:0000256" key="4">
    <source>
        <dbReference type="ARBA" id="ARBA00022527"/>
    </source>
</evidence>
<evidence type="ECO:0000256" key="7">
    <source>
        <dbReference type="ARBA" id="ARBA00022777"/>
    </source>
</evidence>
<keyword evidence="6 12" id="KW-0547">Nucleotide-binding</keyword>
<feature type="compositionally biased region" description="Basic and acidic residues" evidence="13">
    <location>
        <begin position="29"/>
        <end position="42"/>
    </location>
</feature>
<protein>
    <recommendedName>
        <fullName evidence="3">non-specific serine/threonine protein kinase</fullName>
        <ecNumber evidence="3">2.7.11.1</ecNumber>
    </recommendedName>
</protein>
<evidence type="ECO:0000259" key="14">
    <source>
        <dbReference type="PROSITE" id="PS50011"/>
    </source>
</evidence>
<dbReference type="GO" id="GO:0004674">
    <property type="term" value="F:protein serine/threonine kinase activity"/>
    <property type="evidence" value="ECO:0007669"/>
    <property type="project" value="UniProtKB-KW"/>
</dbReference>
<feature type="region of interest" description="Disordered" evidence="13">
    <location>
        <begin position="1"/>
        <end position="42"/>
    </location>
</feature>
<feature type="compositionally biased region" description="Basic and acidic residues" evidence="13">
    <location>
        <begin position="692"/>
        <end position="708"/>
    </location>
</feature>
<dbReference type="Proteomes" id="UP000009170">
    <property type="component" value="Unassembled WGS sequence"/>
</dbReference>
<keyword evidence="7 15" id="KW-0418">Kinase</keyword>
<dbReference type="SMART" id="SM00220">
    <property type="entry name" value="S_TKc"/>
    <property type="match status" value="1"/>
</dbReference>
<dbReference type="PANTHER" id="PTHR44329:SF298">
    <property type="entry name" value="MIXED LINEAGE KINASE DOMAIN-LIKE PROTEIN"/>
    <property type="match status" value="1"/>
</dbReference>
<dbReference type="EMBL" id="CAID01000012">
    <property type="protein sequence ID" value="CEF99845.1"/>
    <property type="molecule type" value="Genomic_DNA"/>
</dbReference>
<dbReference type="Pfam" id="PF14381">
    <property type="entry name" value="EDR1_CTR1_ARMC3_pept"/>
    <property type="match status" value="1"/>
</dbReference>
<feature type="domain" description="Protein kinase" evidence="14">
    <location>
        <begin position="403"/>
        <end position="669"/>
    </location>
</feature>
<dbReference type="Gene3D" id="3.30.200.20">
    <property type="entry name" value="Phosphorylase Kinase, domain 1"/>
    <property type="match status" value="1"/>
</dbReference>
<dbReference type="GeneID" id="9836133"/>
<feature type="binding site" evidence="12">
    <location>
        <position position="430"/>
    </location>
    <ligand>
        <name>ATP</name>
        <dbReference type="ChEBI" id="CHEBI:30616"/>
    </ligand>
</feature>
<dbReference type="RefSeq" id="XP_022840070.1">
    <property type="nucleotide sequence ID" value="XM_022982848.1"/>
</dbReference>
<evidence type="ECO:0000256" key="11">
    <source>
        <dbReference type="ARBA" id="ARBA00048679"/>
    </source>
</evidence>
<accession>A0A090M6H3</accession>
<evidence type="ECO:0000256" key="1">
    <source>
        <dbReference type="ARBA" id="ARBA00004370"/>
    </source>
</evidence>
<dbReference type="Gene3D" id="1.10.510.10">
    <property type="entry name" value="Transferase(Phosphotransferase) domain 1"/>
    <property type="match status" value="1"/>
</dbReference>
<dbReference type="PROSITE" id="PS00108">
    <property type="entry name" value="PROTEIN_KINASE_ST"/>
    <property type="match status" value="1"/>
</dbReference>
<dbReference type="InterPro" id="IPR051681">
    <property type="entry name" value="Ser/Thr_Kinases-Pseudokinases"/>
</dbReference>
<dbReference type="SUPFAM" id="SSF56112">
    <property type="entry name" value="Protein kinase-like (PK-like)"/>
    <property type="match status" value="1"/>
</dbReference>
<reference evidence="16" key="1">
    <citation type="journal article" date="2006" name="Proc. Natl. Acad. Sci. U.S.A.">
        <title>Genome analysis of the smallest free-living eukaryote Ostreococcus tauri unveils many unique features.</title>
        <authorList>
            <person name="Derelle E."/>
            <person name="Ferraz C."/>
            <person name="Rombauts S."/>
            <person name="Rouze P."/>
            <person name="Worden A.Z."/>
            <person name="Robbens S."/>
            <person name="Partensky F."/>
            <person name="Degroeve S."/>
            <person name="Echeynie S."/>
            <person name="Cooke R."/>
            <person name="Saeys Y."/>
            <person name="Wuyts J."/>
            <person name="Jabbari K."/>
            <person name="Bowler C."/>
            <person name="Panaud O."/>
            <person name="Piegu B."/>
            <person name="Ball S.G."/>
            <person name="Ral J.-P."/>
            <person name="Bouget F.-Y."/>
            <person name="Piganeau G."/>
            <person name="De Baets B."/>
            <person name="Picard A."/>
            <person name="Delseny M."/>
            <person name="Demaille J."/>
            <person name="Van de Peer Y."/>
            <person name="Moreau H."/>
        </authorList>
    </citation>
    <scope>NUCLEOTIDE SEQUENCE [LARGE SCALE GENOMIC DNA]</scope>
    <source>
        <strain evidence="16">OTTH 0595 / CCAP 157/2 / RCC745</strain>
    </source>
</reference>
<evidence type="ECO:0000256" key="12">
    <source>
        <dbReference type="PROSITE-ProRule" id="PRU10141"/>
    </source>
</evidence>
<dbReference type="PANTHER" id="PTHR44329">
    <property type="entry name" value="SERINE/THREONINE-PROTEIN KINASE TNNI3K-RELATED"/>
    <property type="match status" value="1"/>
</dbReference>
<dbReference type="InterPro" id="IPR001245">
    <property type="entry name" value="Ser-Thr/Tyr_kinase_cat_dom"/>
</dbReference>
<dbReference type="GO" id="GO:0005524">
    <property type="term" value="F:ATP binding"/>
    <property type="evidence" value="ECO:0007669"/>
    <property type="project" value="UniProtKB-UniRule"/>
</dbReference>
<evidence type="ECO:0000256" key="8">
    <source>
        <dbReference type="ARBA" id="ARBA00022840"/>
    </source>
</evidence>
<feature type="region of interest" description="Disordered" evidence="13">
    <location>
        <begin position="663"/>
        <end position="708"/>
    </location>
</feature>